<dbReference type="GO" id="GO:0016887">
    <property type="term" value="F:ATP hydrolysis activity"/>
    <property type="evidence" value="ECO:0007669"/>
    <property type="project" value="InterPro"/>
</dbReference>
<dbReference type="Gene3D" id="3.40.50.300">
    <property type="entry name" value="P-loop containing nucleotide triphosphate hydrolases"/>
    <property type="match status" value="1"/>
</dbReference>
<dbReference type="EMBL" id="CAJVPL010000735">
    <property type="protein sequence ID" value="CAG8525284.1"/>
    <property type="molecule type" value="Genomic_DNA"/>
</dbReference>
<keyword evidence="3" id="KW-0067">ATP-binding</keyword>
<dbReference type="Pfam" id="PF03969">
    <property type="entry name" value="AFG1_ATPase"/>
    <property type="match status" value="1"/>
</dbReference>
<accession>A0A9N9ACM0</accession>
<protein>
    <submittedName>
        <fullName evidence="4">5911_t:CDS:1</fullName>
    </submittedName>
</protein>
<dbReference type="PANTHER" id="PTHR12169">
    <property type="entry name" value="ATPASE N2B"/>
    <property type="match status" value="1"/>
</dbReference>
<evidence type="ECO:0000256" key="2">
    <source>
        <dbReference type="ARBA" id="ARBA00022741"/>
    </source>
</evidence>
<comment type="similarity">
    <text evidence="1">Belongs to the AFG1 ATPase family.</text>
</comment>
<dbReference type="GO" id="GO:0005524">
    <property type="term" value="F:ATP binding"/>
    <property type="evidence" value="ECO:0007669"/>
    <property type="project" value="UniProtKB-KW"/>
</dbReference>
<dbReference type="Proteomes" id="UP000789831">
    <property type="component" value="Unassembled WGS sequence"/>
</dbReference>
<reference evidence="4" key="1">
    <citation type="submission" date="2021-06" db="EMBL/GenBank/DDBJ databases">
        <authorList>
            <person name="Kallberg Y."/>
            <person name="Tangrot J."/>
            <person name="Rosling A."/>
        </authorList>
    </citation>
    <scope>NUCLEOTIDE SEQUENCE</scope>
    <source>
        <strain evidence="4">MT106</strain>
    </source>
</reference>
<dbReference type="SUPFAM" id="SSF52540">
    <property type="entry name" value="P-loop containing nucleoside triphosphate hydrolases"/>
    <property type="match status" value="1"/>
</dbReference>
<evidence type="ECO:0000313" key="5">
    <source>
        <dbReference type="Proteomes" id="UP000789831"/>
    </source>
</evidence>
<organism evidence="4 5">
    <name type="scientific">Ambispora gerdemannii</name>
    <dbReference type="NCBI Taxonomy" id="144530"/>
    <lineage>
        <taxon>Eukaryota</taxon>
        <taxon>Fungi</taxon>
        <taxon>Fungi incertae sedis</taxon>
        <taxon>Mucoromycota</taxon>
        <taxon>Glomeromycotina</taxon>
        <taxon>Glomeromycetes</taxon>
        <taxon>Archaeosporales</taxon>
        <taxon>Ambisporaceae</taxon>
        <taxon>Ambispora</taxon>
    </lineage>
</organism>
<dbReference type="InterPro" id="IPR005654">
    <property type="entry name" value="ATPase_AFG1-like"/>
</dbReference>
<dbReference type="AlphaFoldDB" id="A0A9N9ACM0"/>
<proteinExistence type="inferred from homology"/>
<evidence type="ECO:0000256" key="1">
    <source>
        <dbReference type="ARBA" id="ARBA00010322"/>
    </source>
</evidence>
<keyword evidence="2" id="KW-0547">Nucleotide-binding</keyword>
<dbReference type="OrthoDB" id="548867at2759"/>
<comment type="caution">
    <text evidence="4">The sequence shown here is derived from an EMBL/GenBank/DDBJ whole genome shotgun (WGS) entry which is preliminary data.</text>
</comment>
<dbReference type="InterPro" id="IPR027417">
    <property type="entry name" value="P-loop_NTPase"/>
</dbReference>
<sequence>MSEVFLCCKATALPELSKPSIEKKTSPIDNPAIDVANSRSDSQRLKSKVSILTIENNILIIEIYTSSLYTHQLPRVMQISVWYGPSVVNWTILDISSTTTVTKNIPQLLIKGYASVNPASPLRITNDEASVVQGAGGGGLNNSKVGPLERYDHMVASSMIAADDFQRGIVMLLQDLHDRLCGYDPPLISDLRDTVETGSIFDKLSKLFSSPAKSQRPAYGPRGLYLYGDVGCGKTMLMDLFYDTLSTKRKRRIHFHAFMQDVHARIHLLKQANSEHYDPIPPIATDLANDAIILCFDEFQVTDIADAMILRRLFTELFDRGVVVVTTSNRHPDELYKNGIQRKSFIPCINLLKERCLVQTLNSGTDYRKLERNNSHVYYSPLNQQTDEEIEALFNRLTQGREVRQRSLEFLGRSLNIPLACDGIARFSFAELCGQPLSAADYLELTKHYRVIMVTGIPRMSLALKNEARRFITLIDALYDTKSVLICSAEAPVNQLFITEEKYDPSLQRYMDERHRQLIDDLGLQDHENKYNPIFTGEEEIFAFERAVSRLVEMQGIDWVNWVDPSLSRKIGR</sequence>
<evidence type="ECO:0000313" key="4">
    <source>
        <dbReference type="EMBL" id="CAG8525284.1"/>
    </source>
</evidence>
<dbReference type="GO" id="GO:0005739">
    <property type="term" value="C:mitochondrion"/>
    <property type="evidence" value="ECO:0007669"/>
    <property type="project" value="TreeGrafter"/>
</dbReference>
<gene>
    <name evidence="4" type="ORF">AGERDE_LOCUS5444</name>
</gene>
<keyword evidence="5" id="KW-1185">Reference proteome</keyword>
<evidence type="ECO:0000256" key="3">
    <source>
        <dbReference type="ARBA" id="ARBA00022840"/>
    </source>
</evidence>
<dbReference type="PANTHER" id="PTHR12169:SF6">
    <property type="entry name" value="AFG1-LIKE ATPASE"/>
    <property type="match status" value="1"/>
</dbReference>
<name>A0A9N9ACM0_9GLOM</name>
<dbReference type="NCBIfam" id="NF040713">
    <property type="entry name" value="ZapE"/>
    <property type="match status" value="1"/>
</dbReference>